<reference evidence="3" key="1">
    <citation type="journal article" date="2013" name="Science">
        <title>The Amborella genome and the evolution of flowering plants.</title>
        <authorList>
            <consortium name="Amborella Genome Project"/>
        </authorList>
    </citation>
    <scope>NUCLEOTIDE SEQUENCE [LARGE SCALE GENOMIC DNA]</scope>
</reference>
<evidence type="ECO:0000313" key="2">
    <source>
        <dbReference type="EMBL" id="ERN07112.1"/>
    </source>
</evidence>
<dbReference type="HOGENOM" id="CLU_481780_0_0_1"/>
<feature type="coiled-coil region" evidence="1">
    <location>
        <begin position="126"/>
        <end position="174"/>
    </location>
</feature>
<dbReference type="Proteomes" id="UP000017836">
    <property type="component" value="Unassembled WGS sequence"/>
</dbReference>
<dbReference type="AlphaFoldDB" id="W1PB26"/>
<gene>
    <name evidence="2" type="ORF">AMTR_s00019p00102620</name>
</gene>
<dbReference type="EMBL" id="KI393807">
    <property type="protein sequence ID" value="ERN07112.1"/>
    <property type="molecule type" value="Genomic_DNA"/>
</dbReference>
<protein>
    <submittedName>
        <fullName evidence="2">Uncharacterized protein</fullName>
    </submittedName>
</protein>
<evidence type="ECO:0000256" key="1">
    <source>
        <dbReference type="SAM" id="Coils"/>
    </source>
</evidence>
<organism evidence="2 3">
    <name type="scientific">Amborella trichopoda</name>
    <dbReference type="NCBI Taxonomy" id="13333"/>
    <lineage>
        <taxon>Eukaryota</taxon>
        <taxon>Viridiplantae</taxon>
        <taxon>Streptophyta</taxon>
        <taxon>Embryophyta</taxon>
        <taxon>Tracheophyta</taxon>
        <taxon>Spermatophyta</taxon>
        <taxon>Magnoliopsida</taxon>
        <taxon>Amborellales</taxon>
        <taxon>Amborellaceae</taxon>
        <taxon>Amborella</taxon>
    </lineage>
</organism>
<feature type="coiled-coil region" evidence="1">
    <location>
        <begin position="333"/>
        <end position="389"/>
    </location>
</feature>
<keyword evidence="3" id="KW-1185">Reference proteome</keyword>
<feature type="coiled-coil region" evidence="1">
    <location>
        <begin position="429"/>
        <end position="509"/>
    </location>
</feature>
<accession>W1PB26</accession>
<sequence length="566" mass="66706">MESLQFLNSYLMKQIMELREQVASLQCSKDHIVLSKMEQVDAEMERMSAAFEQSMEEHIDRTKFESELSLSIVTLVLSSQLSEHEKSSKKCNKERDPLMLDKEERNRFDNRVVFEREIYRRALLKLKKRKTKILELKKEVAELRSTESRLKKSIQELKAKNEGINYMRANAEAKVIELKKQVAQPFVKQVAQLLVTEYHLHNTMQELQGKNEAIDHIRAKQETMTAEMKKEVVKLRVTESHLHSSIQELKKENESINHTRVNQEAKMREFNKEVLQLKAIESGLQSSLKEPERKNKVMDSTRAKHRAKIGKLEKVVVQLRASEFDLQKSCQDLKEANSQLEAYFTDKIVAENEDYQRSFDMQKRREENLKGVIKEKERLNADMKQTLNATCWARNELEQHLYHGEGYFKFLSGVKASLRKRLQSSLSHQKQLESSLSQSYSKIQELEKQNEESEMITAQYVIKVSNLEMCNAKMNQKIKDMTENHNQMLREMKERETYQRANIEELQEEMLWLMFTKFEIQKSLEDIEEEYSQMWNRFNRVEEALNQDIRQMRKVEASALESAGSG</sequence>
<keyword evidence="1" id="KW-0175">Coiled coil</keyword>
<evidence type="ECO:0000313" key="3">
    <source>
        <dbReference type="Proteomes" id="UP000017836"/>
    </source>
</evidence>
<proteinExistence type="predicted"/>
<dbReference type="Gramene" id="ERN07112">
    <property type="protein sequence ID" value="ERN07112"/>
    <property type="gene ID" value="AMTR_s00019p00102620"/>
</dbReference>
<name>W1PB26_AMBTC</name>